<evidence type="ECO:0000259" key="2">
    <source>
        <dbReference type="Pfam" id="PF08241"/>
    </source>
</evidence>
<keyword evidence="4" id="KW-1185">Reference proteome</keyword>
<dbReference type="EMBL" id="JAVTLL010000005">
    <property type="protein sequence ID" value="MDT7840763.1"/>
    <property type="molecule type" value="Genomic_DNA"/>
</dbReference>
<evidence type="ECO:0000313" key="3">
    <source>
        <dbReference type="EMBL" id="MDT7840763.1"/>
    </source>
</evidence>
<dbReference type="Gene3D" id="3.40.50.150">
    <property type="entry name" value="Vaccinia Virus protein VP39"/>
    <property type="match status" value="1"/>
</dbReference>
<protein>
    <submittedName>
        <fullName evidence="3">Methyltransferase domain-containing protein</fullName>
    </submittedName>
</protein>
<dbReference type="CDD" id="cd02440">
    <property type="entry name" value="AdoMet_MTases"/>
    <property type="match status" value="1"/>
</dbReference>
<evidence type="ECO:0000313" key="4">
    <source>
        <dbReference type="Proteomes" id="UP001257948"/>
    </source>
</evidence>
<comment type="caution">
    <text evidence="3">The sequence shown here is derived from an EMBL/GenBank/DDBJ whole genome shotgun (WGS) entry which is preliminary data.</text>
</comment>
<feature type="domain" description="Methyltransferase type 11" evidence="2">
    <location>
        <begin position="51"/>
        <end position="143"/>
    </location>
</feature>
<dbReference type="Pfam" id="PF08241">
    <property type="entry name" value="Methyltransf_11"/>
    <property type="match status" value="1"/>
</dbReference>
<dbReference type="InterPro" id="IPR029063">
    <property type="entry name" value="SAM-dependent_MTases_sf"/>
</dbReference>
<name>A0ABU3LNM6_9ACTN</name>
<dbReference type="GO" id="GO:0032259">
    <property type="term" value="P:methylation"/>
    <property type="evidence" value="ECO:0007669"/>
    <property type="project" value="UniProtKB-KW"/>
</dbReference>
<dbReference type="PANTHER" id="PTHR43861">
    <property type="entry name" value="TRANS-ACONITATE 2-METHYLTRANSFERASE-RELATED"/>
    <property type="match status" value="1"/>
</dbReference>
<dbReference type="RefSeq" id="WP_314199487.1">
    <property type="nucleotide sequence ID" value="NZ_JAVTLL010000005.1"/>
</dbReference>
<dbReference type="GO" id="GO:0008168">
    <property type="term" value="F:methyltransferase activity"/>
    <property type="evidence" value="ECO:0007669"/>
    <property type="project" value="UniProtKB-KW"/>
</dbReference>
<reference evidence="4" key="1">
    <citation type="submission" date="2023-07" db="EMBL/GenBank/DDBJ databases">
        <title>Draft genome sequence of the endophytic actinobacterium Streptomyces justiciae WPN32, a potential antibiotic producer.</title>
        <authorList>
            <person name="Yasawong M."/>
            <person name="Pana W."/>
            <person name="Ganta P."/>
            <person name="Santapan N."/>
            <person name="Songngamsuk T."/>
            <person name="Phatcharaharikarn M."/>
            <person name="Kerdtoob S."/>
            <person name="Nantapong N."/>
        </authorList>
    </citation>
    <scope>NUCLEOTIDE SEQUENCE [LARGE SCALE GENOMIC DNA]</scope>
    <source>
        <strain evidence="4">WPN32</strain>
    </source>
</reference>
<sequence length="271" mass="29334">MGDTATMESGYVFDPSWEREHGRLLALEEIYDSQSRHRLNELGVADGWHCLEVGCGAGSIARWLAKQVGAAGRVLATDLDTRFANAHGLSNLEIRTHDLRTDDLPDASFDLVHARAVIEHLPDRDEALRRLAAATRPGGWVVVEDFDIDGPMYPAAARYCPPGYTELAERLGRALRAAFGAAGVDTGMGRRLPQALADAGLTEVGAQVHAPVLTGGDAAFLPLTLRSLRPRLLATGEMTDMDIEDVITLTKSHGTTCIPNFMVIAWGRKPV</sequence>
<dbReference type="Proteomes" id="UP001257948">
    <property type="component" value="Unassembled WGS sequence"/>
</dbReference>
<accession>A0ABU3LNM6</accession>
<keyword evidence="3" id="KW-0489">Methyltransferase</keyword>
<gene>
    <name evidence="3" type="ORF">RQC66_08460</name>
</gene>
<evidence type="ECO:0000256" key="1">
    <source>
        <dbReference type="ARBA" id="ARBA00022679"/>
    </source>
</evidence>
<organism evidence="3 4">
    <name type="scientific">Streptomyces justiciae</name>
    <dbReference type="NCBI Taxonomy" id="2780140"/>
    <lineage>
        <taxon>Bacteria</taxon>
        <taxon>Bacillati</taxon>
        <taxon>Actinomycetota</taxon>
        <taxon>Actinomycetes</taxon>
        <taxon>Kitasatosporales</taxon>
        <taxon>Streptomycetaceae</taxon>
        <taxon>Streptomyces</taxon>
    </lineage>
</organism>
<keyword evidence="1" id="KW-0808">Transferase</keyword>
<dbReference type="InterPro" id="IPR013216">
    <property type="entry name" value="Methyltransf_11"/>
</dbReference>
<dbReference type="PANTHER" id="PTHR43861:SF3">
    <property type="entry name" value="PUTATIVE (AFU_ORTHOLOGUE AFUA_2G14390)-RELATED"/>
    <property type="match status" value="1"/>
</dbReference>
<proteinExistence type="predicted"/>
<dbReference type="SUPFAM" id="SSF53335">
    <property type="entry name" value="S-adenosyl-L-methionine-dependent methyltransferases"/>
    <property type="match status" value="1"/>
</dbReference>